<keyword evidence="2" id="KW-1185">Reference proteome</keyword>
<dbReference type="AlphaFoldDB" id="A0A9D4PR43"/>
<accession>A0A9D4PR43</accession>
<proteinExistence type="predicted"/>
<gene>
    <name evidence="1" type="ORF">HPB52_006309</name>
</gene>
<comment type="caution">
    <text evidence="1">The sequence shown here is derived from an EMBL/GenBank/DDBJ whole genome shotgun (WGS) entry which is preliminary data.</text>
</comment>
<evidence type="ECO:0000313" key="1">
    <source>
        <dbReference type="EMBL" id="KAH7951208.1"/>
    </source>
</evidence>
<reference evidence="1" key="2">
    <citation type="submission" date="2021-09" db="EMBL/GenBank/DDBJ databases">
        <authorList>
            <person name="Jia N."/>
            <person name="Wang J."/>
            <person name="Shi W."/>
            <person name="Du L."/>
            <person name="Sun Y."/>
            <person name="Zhan W."/>
            <person name="Jiang J."/>
            <person name="Wang Q."/>
            <person name="Zhang B."/>
            <person name="Ji P."/>
            <person name="Sakyi L.B."/>
            <person name="Cui X."/>
            <person name="Yuan T."/>
            <person name="Jiang B."/>
            <person name="Yang W."/>
            <person name="Lam T.T.-Y."/>
            <person name="Chang Q."/>
            <person name="Ding S."/>
            <person name="Wang X."/>
            <person name="Zhu J."/>
            <person name="Ruan X."/>
            <person name="Zhao L."/>
            <person name="Wei J."/>
            <person name="Que T."/>
            <person name="Du C."/>
            <person name="Cheng J."/>
            <person name="Dai P."/>
            <person name="Han X."/>
            <person name="Huang E."/>
            <person name="Gao Y."/>
            <person name="Liu J."/>
            <person name="Shao H."/>
            <person name="Ye R."/>
            <person name="Li L."/>
            <person name="Wei W."/>
            <person name="Wang X."/>
            <person name="Wang C."/>
            <person name="Huo Q."/>
            <person name="Li W."/>
            <person name="Guo W."/>
            <person name="Chen H."/>
            <person name="Chen S."/>
            <person name="Zhou L."/>
            <person name="Zhou L."/>
            <person name="Ni X."/>
            <person name="Tian J."/>
            <person name="Zhou Y."/>
            <person name="Sheng Y."/>
            <person name="Liu T."/>
            <person name="Pan Y."/>
            <person name="Xia L."/>
            <person name="Li J."/>
            <person name="Zhao F."/>
            <person name="Cao W."/>
        </authorList>
    </citation>
    <scope>NUCLEOTIDE SEQUENCE</scope>
    <source>
        <strain evidence="1">Rsan-2018</strain>
        <tissue evidence="1">Larvae</tissue>
    </source>
</reference>
<evidence type="ECO:0000313" key="2">
    <source>
        <dbReference type="Proteomes" id="UP000821837"/>
    </source>
</evidence>
<organism evidence="1 2">
    <name type="scientific">Rhipicephalus sanguineus</name>
    <name type="common">Brown dog tick</name>
    <name type="synonym">Ixodes sanguineus</name>
    <dbReference type="NCBI Taxonomy" id="34632"/>
    <lineage>
        <taxon>Eukaryota</taxon>
        <taxon>Metazoa</taxon>
        <taxon>Ecdysozoa</taxon>
        <taxon>Arthropoda</taxon>
        <taxon>Chelicerata</taxon>
        <taxon>Arachnida</taxon>
        <taxon>Acari</taxon>
        <taxon>Parasitiformes</taxon>
        <taxon>Ixodida</taxon>
        <taxon>Ixodoidea</taxon>
        <taxon>Ixodidae</taxon>
        <taxon>Rhipicephalinae</taxon>
        <taxon>Rhipicephalus</taxon>
        <taxon>Rhipicephalus</taxon>
    </lineage>
</organism>
<dbReference type="VEuPathDB" id="VectorBase:RSAN_037026"/>
<name>A0A9D4PR43_RHISA</name>
<protein>
    <submittedName>
        <fullName evidence="1">Uncharacterized protein</fullName>
    </submittedName>
</protein>
<sequence length="103" mass="12002">MYQALETTNYDSMAQFREHHGVMDKAEYISVLQAGTHRPALMLPRTVTQRWATYPWVASLLGSNMDLQIVLDTYGCVVYVVEKMRPTERQLTECVHWCHCKNH</sequence>
<dbReference type="EMBL" id="JABSTV010001251">
    <property type="protein sequence ID" value="KAH7951208.1"/>
    <property type="molecule type" value="Genomic_DNA"/>
</dbReference>
<reference evidence="1" key="1">
    <citation type="journal article" date="2020" name="Cell">
        <title>Large-Scale Comparative Analyses of Tick Genomes Elucidate Their Genetic Diversity and Vector Capacities.</title>
        <authorList>
            <consortium name="Tick Genome and Microbiome Consortium (TIGMIC)"/>
            <person name="Jia N."/>
            <person name="Wang J."/>
            <person name="Shi W."/>
            <person name="Du L."/>
            <person name="Sun Y."/>
            <person name="Zhan W."/>
            <person name="Jiang J.F."/>
            <person name="Wang Q."/>
            <person name="Zhang B."/>
            <person name="Ji P."/>
            <person name="Bell-Sakyi L."/>
            <person name="Cui X.M."/>
            <person name="Yuan T.T."/>
            <person name="Jiang B.G."/>
            <person name="Yang W.F."/>
            <person name="Lam T.T."/>
            <person name="Chang Q.C."/>
            <person name="Ding S.J."/>
            <person name="Wang X.J."/>
            <person name="Zhu J.G."/>
            <person name="Ruan X.D."/>
            <person name="Zhao L."/>
            <person name="Wei J.T."/>
            <person name="Ye R.Z."/>
            <person name="Que T.C."/>
            <person name="Du C.H."/>
            <person name="Zhou Y.H."/>
            <person name="Cheng J.X."/>
            <person name="Dai P.F."/>
            <person name="Guo W.B."/>
            <person name="Han X.H."/>
            <person name="Huang E.J."/>
            <person name="Li L.F."/>
            <person name="Wei W."/>
            <person name="Gao Y.C."/>
            <person name="Liu J.Z."/>
            <person name="Shao H.Z."/>
            <person name="Wang X."/>
            <person name="Wang C.C."/>
            <person name="Yang T.C."/>
            <person name="Huo Q.B."/>
            <person name="Li W."/>
            <person name="Chen H.Y."/>
            <person name="Chen S.E."/>
            <person name="Zhou L.G."/>
            <person name="Ni X.B."/>
            <person name="Tian J.H."/>
            <person name="Sheng Y."/>
            <person name="Liu T."/>
            <person name="Pan Y.S."/>
            <person name="Xia L.Y."/>
            <person name="Li J."/>
            <person name="Zhao F."/>
            <person name="Cao W.C."/>
        </authorList>
    </citation>
    <scope>NUCLEOTIDE SEQUENCE</scope>
    <source>
        <strain evidence="1">Rsan-2018</strain>
    </source>
</reference>
<dbReference type="Proteomes" id="UP000821837">
    <property type="component" value="Chromosome 5"/>
</dbReference>